<dbReference type="AlphaFoldDB" id="A0A1I0M090"/>
<evidence type="ECO:0000313" key="11">
    <source>
        <dbReference type="Proteomes" id="UP000199701"/>
    </source>
</evidence>
<dbReference type="STRING" id="99656.SAMN05421659_10144"/>
<evidence type="ECO:0000256" key="7">
    <source>
        <dbReference type="HAMAP-Rule" id="MF_00503"/>
    </source>
</evidence>
<dbReference type="HAMAP" id="MF_00503">
    <property type="entry name" value="Ribosomal_bL9"/>
    <property type="match status" value="1"/>
</dbReference>
<feature type="domain" description="Ribosomal protein L9" evidence="8">
    <location>
        <begin position="1"/>
        <end position="47"/>
    </location>
</feature>
<dbReference type="SUPFAM" id="SSF55653">
    <property type="entry name" value="Ribosomal protein L9 C-domain"/>
    <property type="match status" value="1"/>
</dbReference>
<keyword evidence="11" id="KW-1185">Reference proteome</keyword>
<name>A0A1I0M090_9FIRM</name>
<sequence>MEIILLEDVKSLGKKGEIVKINEGYARNFVLPKKLGLEATPKNLNDLKLTKVKETRLAQEELDVAKALALKVAQKPVKLSIKVGEGGRTFGSISTKEIAIALQNQLGLEIDKKKMHLDDVIKTLGTHSVSIKLHKDVTAQLTVVVTEAK</sequence>
<dbReference type="PANTHER" id="PTHR21368">
    <property type="entry name" value="50S RIBOSOMAL PROTEIN L9"/>
    <property type="match status" value="1"/>
</dbReference>
<comment type="function">
    <text evidence="7">Binds to the 23S rRNA.</text>
</comment>
<evidence type="ECO:0000256" key="4">
    <source>
        <dbReference type="ARBA" id="ARBA00022980"/>
    </source>
</evidence>
<dbReference type="InterPro" id="IPR036935">
    <property type="entry name" value="Ribosomal_bL9_N_sf"/>
</dbReference>
<dbReference type="GO" id="GO:1990904">
    <property type="term" value="C:ribonucleoprotein complex"/>
    <property type="evidence" value="ECO:0007669"/>
    <property type="project" value="UniProtKB-KW"/>
</dbReference>
<dbReference type="EMBL" id="FOJI01000001">
    <property type="protein sequence ID" value="SEV81818.1"/>
    <property type="molecule type" value="Genomic_DNA"/>
</dbReference>
<dbReference type="Pfam" id="PF01281">
    <property type="entry name" value="Ribosomal_L9_N"/>
    <property type="match status" value="1"/>
</dbReference>
<evidence type="ECO:0000256" key="5">
    <source>
        <dbReference type="ARBA" id="ARBA00023274"/>
    </source>
</evidence>
<accession>A0A1I0M090</accession>
<keyword evidence="5 7" id="KW-0687">Ribonucleoprotein</keyword>
<dbReference type="InterPro" id="IPR020069">
    <property type="entry name" value="Ribosomal_bL9_C"/>
</dbReference>
<dbReference type="InterPro" id="IPR036791">
    <property type="entry name" value="Ribosomal_bL9_C_sf"/>
</dbReference>
<dbReference type="Gene3D" id="3.10.430.100">
    <property type="entry name" value="Ribosomal protein L9, C-terminal domain"/>
    <property type="match status" value="1"/>
</dbReference>
<keyword evidence="4 7" id="KW-0689">Ribosomal protein</keyword>
<dbReference type="SUPFAM" id="SSF55658">
    <property type="entry name" value="L9 N-domain-like"/>
    <property type="match status" value="1"/>
</dbReference>
<dbReference type="GO" id="GO:0005840">
    <property type="term" value="C:ribosome"/>
    <property type="evidence" value="ECO:0007669"/>
    <property type="project" value="UniProtKB-KW"/>
</dbReference>
<dbReference type="NCBIfam" id="TIGR00158">
    <property type="entry name" value="L9"/>
    <property type="match status" value="1"/>
</dbReference>
<dbReference type="RefSeq" id="WP_092449382.1">
    <property type="nucleotide sequence ID" value="NZ_FOJI01000001.1"/>
</dbReference>
<reference evidence="10 11" key="1">
    <citation type="submission" date="2016-10" db="EMBL/GenBank/DDBJ databases">
        <authorList>
            <person name="de Groot N.N."/>
        </authorList>
    </citation>
    <scope>NUCLEOTIDE SEQUENCE [LARGE SCALE GENOMIC DNA]</scope>
    <source>
        <strain evidence="10 11">DSM 9179</strain>
    </source>
</reference>
<dbReference type="Gene3D" id="3.40.5.10">
    <property type="entry name" value="Ribosomal protein L9, N-terminal domain"/>
    <property type="match status" value="1"/>
</dbReference>
<proteinExistence type="inferred from homology"/>
<evidence type="ECO:0000256" key="2">
    <source>
        <dbReference type="ARBA" id="ARBA00022730"/>
    </source>
</evidence>
<evidence type="ECO:0000256" key="3">
    <source>
        <dbReference type="ARBA" id="ARBA00022884"/>
    </source>
</evidence>
<dbReference type="InterPro" id="IPR020070">
    <property type="entry name" value="Ribosomal_bL9_N"/>
</dbReference>
<protein>
    <recommendedName>
        <fullName evidence="6 7">Large ribosomal subunit protein bL9</fullName>
    </recommendedName>
</protein>
<dbReference type="GO" id="GO:0003735">
    <property type="term" value="F:structural constituent of ribosome"/>
    <property type="evidence" value="ECO:0007669"/>
    <property type="project" value="InterPro"/>
</dbReference>
<dbReference type="InterPro" id="IPR009027">
    <property type="entry name" value="Ribosomal_bL9/RNase_H1_N"/>
</dbReference>
<dbReference type="GO" id="GO:0019843">
    <property type="term" value="F:rRNA binding"/>
    <property type="evidence" value="ECO:0007669"/>
    <property type="project" value="UniProtKB-UniRule"/>
</dbReference>
<evidence type="ECO:0000259" key="9">
    <source>
        <dbReference type="Pfam" id="PF03948"/>
    </source>
</evidence>
<dbReference type="InterPro" id="IPR000244">
    <property type="entry name" value="Ribosomal_bL9"/>
</dbReference>
<evidence type="ECO:0000256" key="6">
    <source>
        <dbReference type="ARBA" id="ARBA00035292"/>
    </source>
</evidence>
<feature type="domain" description="Large ribosomal subunit protein bL9 C-terminal" evidence="9">
    <location>
        <begin position="65"/>
        <end position="146"/>
    </location>
</feature>
<dbReference type="GO" id="GO:0006412">
    <property type="term" value="P:translation"/>
    <property type="evidence" value="ECO:0007669"/>
    <property type="project" value="UniProtKB-UniRule"/>
</dbReference>
<organism evidence="10 11">
    <name type="scientific">[Clostridium] fimetarium</name>
    <dbReference type="NCBI Taxonomy" id="99656"/>
    <lineage>
        <taxon>Bacteria</taxon>
        <taxon>Bacillati</taxon>
        <taxon>Bacillota</taxon>
        <taxon>Clostridia</taxon>
        <taxon>Lachnospirales</taxon>
        <taxon>Lachnospiraceae</taxon>
    </lineage>
</organism>
<keyword evidence="2 7" id="KW-0699">rRNA-binding</keyword>
<dbReference type="Pfam" id="PF03948">
    <property type="entry name" value="Ribosomal_L9_C"/>
    <property type="match status" value="1"/>
</dbReference>
<dbReference type="InterPro" id="IPR020594">
    <property type="entry name" value="Ribosomal_bL9_bac/chp"/>
</dbReference>
<evidence type="ECO:0000259" key="8">
    <source>
        <dbReference type="Pfam" id="PF01281"/>
    </source>
</evidence>
<comment type="similarity">
    <text evidence="1 7">Belongs to the bacterial ribosomal protein bL9 family.</text>
</comment>
<gene>
    <name evidence="7" type="primary">rplI</name>
    <name evidence="10" type="ORF">SAMN05421659_10144</name>
</gene>
<keyword evidence="3 7" id="KW-0694">RNA-binding</keyword>
<evidence type="ECO:0000256" key="1">
    <source>
        <dbReference type="ARBA" id="ARBA00010605"/>
    </source>
</evidence>
<evidence type="ECO:0000313" key="10">
    <source>
        <dbReference type="EMBL" id="SEV81818.1"/>
    </source>
</evidence>
<dbReference type="Proteomes" id="UP000199701">
    <property type="component" value="Unassembled WGS sequence"/>
</dbReference>
<dbReference type="OrthoDB" id="9788336at2"/>